<feature type="compositionally biased region" description="Basic and acidic residues" evidence="1">
    <location>
        <begin position="315"/>
        <end position="325"/>
    </location>
</feature>
<feature type="compositionally biased region" description="Acidic residues" evidence="1">
    <location>
        <begin position="436"/>
        <end position="452"/>
    </location>
</feature>
<protein>
    <submittedName>
        <fullName evidence="2">Uncharacterized protein</fullName>
    </submittedName>
</protein>
<evidence type="ECO:0000313" key="3">
    <source>
        <dbReference type="Proteomes" id="UP000799537"/>
    </source>
</evidence>
<feature type="compositionally biased region" description="Low complexity" evidence="1">
    <location>
        <begin position="490"/>
        <end position="499"/>
    </location>
</feature>
<gene>
    <name evidence="2" type="ORF">M409DRAFT_57265</name>
</gene>
<evidence type="ECO:0000313" key="2">
    <source>
        <dbReference type="EMBL" id="KAF2163782.1"/>
    </source>
</evidence>
<feature type="region of interest" description="Disordered" evidence="1">
    <location>
        <begin position="488"/>
        <end position="527"/>
    </location>
</feature>
<reference evidence="2" key="1">
    <citation type="journal article" date="2020" name="Stud. Mycol.">
        <title>101 Dothideomycetes genomes: a test case for predicting lifestyles and emergence of pathogens.</title>
        <authorList>
            <person name="Haridas S."/>
            <person name="Albert R."/>
            <person name="Binder M."/>
            <person name="Bloem J."/>
            <person name="Labutti K."/>
            <person name="Salamov A."/>
            <person name="Andreopoulos B."/>
            <person name="Baker S."/>
            <person name="Barry K."/>
            <person name="Bills G."/>
            <person name="Bluhm B."/>
            <person name="Cannon C."/>
            <person name="Castanera R."/>
            <person name="Culley D."/>
            <person name="Daum C."/>
            <person name="Ezra D."/>
            <person name="Gonzalez J."/>
            <person name="Henrissat B."/>
            <person name="Kuo A."/>
            <person name="Liang C."/>
            <person name="Lipzen A."/>
            <person name="Lutzoni F."/>
            <person name="Magnuson J."/>
            <person name="Mondo S."/>
            <person name="Nolan M."/>
            <person name="Ohm R."/>
            <person name="Pangilinan J."/>
            <person name="Park H.-J."/>
            <person name="Ramirez L."/>
            <person name="Alfaro M."/>
            <person name="Sun H."/>
            <person name="Tritt A."/>
            <person name="Yoshinaga Y."/>
            <person name="Zwiers L.-H."/>
            <person name="Turgeon B."/>
            <person name="Goodwin S."/>
            <person name="Spatafora J."/>
            <person name="Crous P."/>
            <person name="Grigoriev I."/>
        </authorList>
    </citation>
    <scope>NUCLEOTIDE SEQUENCE</scope>
    <source>
        <strain evidence="2">ATCC 36951</strain>
    </source>
</reference>
<feature type="compositionally biased region" description="Low complexity" evidence="1">
    <location>
        <begin position="140"/>
        <end position="152"/>
    </location>
</feature>
<organism evidence="2 3">
    <name type="scientific">Zasmidium cellare ATCC 36951</name>
    <dbReference type="NCBI Taxonomy" id="1080233"/>
    <lineage>
        <taxon>Eukaryota</taxon>
        <taxon>Fungi</taxon>
        <taxon>Dikarya</taxon>
        <taxon>Ascomycota</taxon>
        <taxon>Pezizomycotina</taxon>
        <taxon>Dothideomycetes</taxon>
        <taxon>Dothideomycetidae</taxon>
        <taxon>Mycosphaerellales</taxon>
        <taxon>Mycosphaerellaceae</taxon>
        <taxon>Zasmidium</taxon>
    </lineage>
</organism>
<dbReference type="AlphaFoldDB" id="A0A6A6CCY2"/>
<sequence length="527" mass="56367">MSPAERNTNYRANHRTSHTAHCTRQKSLRNGPTYIFLSDPENSSPPPRMATPPSQRLTAPSRIPTTRPTLRNMSAATKNPPSRLPRIAGTPMRGTPVARTPRDSAVWLKLSPPESPIRPLDIRKASSSATTSQMKPLPSAPTATASRAASPAQGSRSLLDATERELSPSQFPVLSATPPGAVSASPSSPSGRGSNDKRSGLPRATFWPGGRDSLTSDRPATSPGRAYSPPATSYSTVRPVRNSAASAASAASLSSTPRKGVASHLDVRRTNAALLVTIPTVTTPPQPAEQAVPSLNGEVAVKMEEEAAPAPVVHRSAEQRDDGGRGRKGLFRGSKSKENRSKSKSRMALEKMTGFIRKRASQVEMMPGSRPQVSAPVEGSFVHQIDPNDETVPSVPALPAAKPLIPDRPPPAVPTSQPTASRAPGPSQSPAQANDVDSDEDVDEQQEENEETDLIAASQHLRSLADEALTDETKKTFLVLAKYHLMHNYRPSARPKSSSPKPPSPWRKPSAMPRMRCGTLVEPKSMQ</sequence>
<feature type="region of interest" description="Disordered" evidence="1">
    <location>
        <begin position="305"/>
        <end position="349"/>
    </location>
</feature>
<feature type="region of interest" description="Disordered" evidence="1">
    <location>
        <begin position="1"/>
        <end position="240"/>
    </location>
</feature>
<dbReference type="EMBL" id="ML993607">
    <property type="protein sequence ID" value="KAF2163782.1"/>
    <property type="molecule type" value="Genomic_DNA"/>
</dbReference>
<feature type="compositionally biased region" description="Polar residues" evidence="1">
    <location>
        <begin position="414"/>
        <end position="432"/>
    </location>
</feature>
<dbReference type="RefSeq" id="XP_033664671.1">
    <property type="nucleotide sequence ID" value="XM_033813579.1"/>
</dbReference>
<feature type="compositionally biased region" description="Polar residues" evidence="1">
    <location>
        <begin position="52"/>
        <end position="80"/>
    </location>
</feature>
<name>A0A6A6CCY2_ZASCE</name>
<keyword evidence="3" id="KW-1185">Reference proteome</keyword>
<proteinExistence type="predicted"/>
<feature type="compositionally biased region" description="Low complexity" evidence="1">
    <location>
        <begin position="175"/>
        <end position="193"/>
    </location>
</feature>
<feature type="region of interest" description="Disordered" evidence="1">
    <location>
        <begin position="383"/>
        <end position="452"/>
    </location>
</feature>
<dbReference type="Proteomes" id="UP000799537">
    <property type="component" value="Unassembled WGS sequence"/>
</dbReference>
<evidence type="ECO:0000256" key="1">
    <source>
        <dbReference type="SAM" id="MobiDB-lite"/>
    </source>
</evidence>
<feature type="compositionally biased region" description="Polar residues" evidence="1">
    <location>
        <begin position="125"/>
        <end position="134"/>
    </location>
</feature>
<feature type="compositionally biased region" description="Polar residues" evidence="1">
    <location>
        <begin position="1"/>
        <end position="11"/>
    </location>
</feature>
<accession>A0A6A6CCY2</accession>
<feature type="compositionally biased region" description="Basic residues" evidence="1">
    <location>
        <begin position="12"/>
        <end position="27"/>
    </location>
</feature>
<dbReference type="GeneID" id="54566851"/>